<keyword evidence="4" id="KW-1185">Reference proteome</keyword>
<dbReference type="Proteomes" id="UP000240883">
    <property type="component" value="Unassembled WGS sequence"/>
</dbReference>
<keyword evidence="1" id="KW-0472">Membrane</keyword>
<dbReference type="PANTHER" id="PTHR37013:SF4">
    <property type="entry name" value="INTEGRAL MEMBRANE PROTEIN"/>
    <property type="match status" value="1"/>
</dbReference>
<evidence type="ECO:0000313" key="3">
    <source>
        <dbReference type="EMBL" id="PSN60236.1"/>
    </source>
</evidence>
<keyword evidence="1" id="KW-1133">Transmembrane helix</keyword>
<feature type="transmembrane region" description="Helical" evidence="1">
    <location>
        <begin position="130"/>
        <end position="150"/>
    </location>
</feature>
<feature type="transmembrane region" description="Helical" evidence="1">
    <location>
        <begin position="170"/>
        <end position="188"/>
    </location>
</feature>
<dbReference type="OrthoDB" id="405906at2759"/>
<name>A0A2T2N4R2_CORCC</name>
<reference evidence="3 4" key="1">
    <citation type="journal article" date="2018" name="Front. Microbiol.">
        <title>Genome-Wide Analysis of Corynespora cassiicola Leaf Fall Disease Putative Effectors.</title>
        <authorList>
            <person name="Lopez D."/>
            <person name="Ribeiro S."/>
            <person name="Label P."/>
            <person name="Fumanal B."/>
            <person name="Venisse J.S."/>
            <person name="Kohler A."/>
            <person name="de Oliveira R.R."/>
            <person name="Labutti K."/>
            <person name="Lipzen A."/>
            <person name="Lail K."/>
            <person name="Bauer D."/>
            <person name="Ohm R.A."/>
            <person name="Barry K.W."/>
            <person name="Spatafora J."/>
            <person name="Grigoriev I.V."/>
            <person name="Martin F.M."/>
            <person name="Pujade-Renaud V."/>
        </authorList>
    </citation>
    <scope>NUCLEOTIDE SEQUENCE [LARGE SCALE GENOMIC DNA]</scope>
    <source>
        <strain evidence="3 4">Philippines</strain>
    </source>
</reference>
<accession>A0A2T2N4R2</accession>
<protein>
    <recommendedName>
        <fullName evidence="2">DUF7703 domain-containing protein</fullName>
    </recommendedName>
</protein>
<feature type="transmembrane region" description="Helical" evidence="1">
    <location>
        <begin position="209"/>
        <end position="234"/>
    </location>
</feature>
<evidence type="ECO:0000313" key="4">
    <source>
        <dbReference type="Proteomes" id="UP000240883"/>
    </source>
</evidence>
<proteinExistence type="predicted"/>
<dbReference type="STRING" id="1448308.A0A2T2N4R2"/>
<dbReference type="InterPro" id="IPR056120">
    <property type="entry name" value="DUF7703"/>
</dbReference>
<feature type="transmembrane region" description="Helical" evidence="1">
    <location>
        <begin position="100"/>
        <end position="118"/>
    </location>
</feature>
<dbReference type="PANTHER" id="PTHR37013">
    <property type="entry name" value="INTEGRAL MEMBRANE PROTEIN (AFU_ORTHOLOGUE AFUA_1G05950)-RELATED"/>
    <property type="match status" value="1"/>
</dbReference>
<evidence type="ECO:0000259" key="2">
    <source>
        <dbReference type="Pfam" id="PF24802"/>
    </source>
</evidence>
<evidence type="ECO:0000256" key="1">
    <source>
        <dbReference type="SAM" id="Phobius"/>
    </source>
</evidence>
<sequence length="354" mass="40351">MYDASNGTFVGPSNGVDGGNYDVYGADRTIPRSMTAFTAIAWYNSIEILSIIFFIFKRYSGLYFWSLLITTLSILPYASGAWMKQNNVSHNQVLTDVLSTIGWVIMVPGQSLVLYSRLHLISQNHKLLRFTLWMIITSAIVLCVPTSILNLRQSTQNPAYTKGYKIMEKIQMTLFAAQEAFISFVYLWEVRRVLMVISDGRTRKSMWQLVAMNVFLLALDITLLTIEFFNLYMIETTFKSLVYSTKLKVEFAVLSQIVRVVQDRSEPNSLTLAISDAGGKEAEGGLRELDLERAPSRNFEVQITQRNLPPEWRLSIGNAMGEPDLLEIGRARKTRSERRSFESVDRMYPGRLGW</sequence>
<feature type="domain" description="DUF7703" evidence="2">
    <location>
        <begin position="33"/>
        <end position="259"/>
    </location>
</feature>
<gene>
    <name evidence="3" type="ORF">BS50DRAFT_212372</name>
</gene>
<organism evidence="3 4">
    <name type="scientific">Corynespora cassiicola Philippines</name>
    <dbReference type="NCBI Taxonomy" id="1448308"/>
    <lineage>
        <taxon>Eukaryota</taxon>
        <taxon>Fungi</taxon>
        <taxon>Dikarya</taxon>
        <taxon>Ascomycota</taxon>
        <taxon>Pezizomycotina</taxon>
        <taxon>Dothideomycetes</taxon>
        <taxon>Pleosporomycetidae</taxon>
        <taxon>Pleosporales</taxon>
        <taxon>Corynesporascaceae</taxon>
        <taxon>Corynespora</taxon>
    </lineage>
</organism>
<dbReference type="EMBL" id="KZ678150">
    <property type="protein sequence ID" value="PSN60236.1"/>
    <property type="molecule type" value="Genomic_DNA"/>
</dbReference>
<feature type="transmembrane region" description="Helical" evidence="1">
    <location>
        <begin position="62"/>
        <end position="80"/>
    </location>
</feature>
<dbReference type="Pfam" id="PF24802">
    <property type="entry name" value="DUF7703"/>
    <property type="match status" value="1"/>
</dbReference>
<dbReference type="AlphaFoldDB" id="A0A2T2N4R2"/>
<keyword evidence="1" id="KW-0812">Transmembrane</keyword>
<feature type="transmembrane region" description="Helical" evidence="1">
    <location>
        <begin position="34"/>
        <end position="55"/>
    </location>
</feature>